<feature type="region of interest" description="Disordered" evidence="1">
    <location>
        <begin position="93"/>
        <end position="114"/>
    </location>
</feature>
<evidence type="ECO:0000313" key="3">
    <source>
        <dbReference type="Proteomes" id="UP000078348"/>
    </source>
</evidence>
<protein>
    <submittedName>
        <fullName evidence="2">Uncharacterized protein</fullName>
    </submittedName>
</protein>
<feature type="compositionally biased region" description="Low complexity" evidence="1">
    <location>
        <begin position="291"/>
        <end position="302"/>
    </location>
</feature>
<name>A0A196SIY1_BLAHN</name>
<sequence>MRSTTAFLNPLDVRALIPVSSFAKDNQVSIVLYHGRNNYIGEMTVDLDYLLFSEEQENEYTLQGKGCKDSFITIASMAVFTESTVMTPLYDPDPADIAYPEEEPSSELAAPAAPAAPAPATLPVTSVAATSFDTPVPSAVPMVPVADMSTVALEPVPVADVPVAADVSAMPVAVPVAVKPVATDPEVPVMPVVVAIDPAPAFPTVSPPPLPTATPAPEPIPTPASVTQPTATPVMQAGPQRAGFGTMQSHASVYTPTLRDIQQRTSHAPRPLLSLRTQGSSRSSLGEVRRSYTSNTSRSSLSPHATPVAEPIPQSFAPPLQGATPQISEPVPQSFAPEQPLHVTSIAEPVPQSFAPPLQGATPQISEPVPQSFASEQPLHVTPIAQPIPQSFAPPQQATPVPTCMVIDDADFSLTYEMDDNDNSYAPIASVVPEAPAANQKSILAPDVMIHNDISASHILNRLEKTNVGMLGAVHDLPDVPSGLPSVINHDVAQVAE</sequence>
<comment type="caution">
    <text evidence="2">The sequence shown here is derived from an EMBL/GenBank/DDBJ whole genome shotgun (WGS) entry which is preliminary data.</text>
</comment>
<dbReference type="Proteomes" id="UP000078348">
    <property type="component" value="Unassembled WGS sequence"/>
</dbReference>
<dbReference type="STRING" id="478820.A0A196SIY1"/>
<keyword evidence="3" id="KW-1185">Reference proteome</keyword>
<gene>
    <name evidence="2" type="ORF">AV274_2004</name>
</gene>
<accession>A0A196SIY1</accession>
<evidence type="ECO:0000313" key="2">
    <source>
        <dbReference type="EMBL" id="OAO16271.1"/>
    </source>
</evidence>
<proteinExistence type="predicted"/>
<dbReference type="AlphaFoldDB" id="A0A196SIY1"/>
<feature type="region of interest" description="Disordered" evidence="1">
    <location>
        <begin position="266"/>
        <end position="309"/>
    </location>
</feature>
<evidence type="ECO:0000256" key="1">
    <source>
        <dbReference type="SAM" id="MobiDB-lite"/>
    </source>
</evidence>
<feature type="compositionally biased region" description="Polar residues" evidence="1">
    <location>
        <begin position="275"/>
        <end position="284"/>
    </location>
</feature>
<organism evidence="2 3">
    <name type="scientific">Blastocystis sp. subtype 1 (strain ATCC 50177 / NandII)</name>
    <dbReference type="NCBI Taxonomy" id="478820"/>
    <lineage>
        <taxon>Eukaryota</taxon>
        <taxon>Sar</taxon>
        <taxon>Stramenopiles</taxon>
        <taxon>Bigyra</taxon>
        <taxon>Opalozoa</taxon>
        <taxon>Opalinata</taxon>
        <taxon>Blastocystidae</taxon>
        <taxon>Blastocystis</taxon>
    </lineage>
</organism>
<dbReference type="EMBL" id="LXWW01000091">
    <property type="protein sequence ID" value="OAO16271.1"/>
    <property type="molecule type" value="Genomic_DNA"/>
</dbReference>
<reference evidence="2 3" key="1">
    <citation type="submission" date="2016-05" db="EMBL/GenBank/DDBJ databases">
        <title>Nuclear genome of Blastocystis sp. subtype 1 NandII.</title>
        <authorList>
            <person name="Gentekaki E."/>
            <person name="Curtis B."/>
            <person name="Stairs C."/>
            <person name="Eme L."/>
            <person name="Herman E."/>
            <person name="Klimes V."/>
            <person name="Arias M.C."/>
            <person name="Elias M."/>
            <person name="Hilliou F."/>
            <person name="Klute M."/>
            <person name="Malik S.-B."/>
            <person name="Pightling A."/>
            <person name="Rachubinski R."/>
            <person name="Salas D."/>
            <person name="Schlacht A."/>
            <person name="Suga H."/>
            <person name="Archibald J."/>
            <person name="Ball S.G."/>
            <person name="Clark G."/>
            <person name="Dacks J."/>
            <person name="Van Der Giezen M."/>
            <person name="Tsaousis A."/>
            <person name="Roger A."/>
        </authorList>
    </citation>
    <scope>NUCLEOTIDE SEQUENCE [LARGE SCALE GENOMIC DNA]</scope>
    <source>
        <strain evidence="3">ATCC 50177 / NandII</strain>
    </source>
</reference>